<keyword evidence="2" id="KW-0812">Transmembrane</keyword>
<dbReference type="PANTHER" id="PTHR16740:SF1">
    <property type="entry name" value="CYTOCHROME B5-RELATED PROTEIN-RELATED"/>
    <property type="match status" value="1"/>
</dbReference>
<dbReference type="InterPro" id="IPR005804">
    <property type="entry name" value="FA_desaturase_dom"/>
</dbReference>
<keyword evidence="1" id="KW-0444">Lipid biosynthesis</keyword>
<sequence>MRFFDISLMSSTRWRQSHAMSHHTFPNTCLDLEVTQFEPFAYLMPKPTSLFYNIFSLFILPILLTAVTFIDFLKRWISNLLFTEDEFELVDLIPFLELYGFYLVNKESYLWFFFVFHGTLSFTFAFLSLPGIHHHSSNFYEGHQGRKDTDWGLLQVDTIVDRWLTSSDNTSHSIAVSAFGDHTLHHLFPTVDGSILQHFIPAYRITLAEFNINYKQSNCFYDWFEFTKVLFTTKQKKKQK</sequence>
<keyword evidence="2" id="KW-1133">Transmembrane helix</keyword>
<feature type="transmembrane region" description="Helical" evidence="2">
    <location>
        <begin position="50"/>
        <end position="70"/>
    </location>
</feature>
<evidence type="ECO:0000313" key="4">
    <source>
        <dbReference type="EMBL" id="CAG5077289.1"/>
    </source>
</evidence>
<name>A0ABN7RL46_OIKDI</name>
<evidence type="ECO:0000256" key="1">
    <source>
        <dbReference type="ARBA" id="ARBA00022516"/>
    </source>
</evidence>
<keyword evidence="5" id="KW-1185">Reference proteome</keyword>
<dbReference type="Pfam" id="PF00487">
    <property type="entry name" value="FA_desaturase"/>
    <property type="match status" value="1"/>
</dbReference>
<feature type="domain" description="Fatty acid desaturase" evidence="3">
    <location>
        <begin position="8"/>
        <end position="214"/>
    </location>
</feature>
<proteinExistence type="predicted"/>
<keyword evidence="2" id="KW-0472">Membrane</keyword>
<dbReference type="PANTHER" id="PTHR16740">
    <property type="entry name" value="CYTOCHROME B5-RELATED PROTEIN-RELATED"/>
    <property type="match status" value="1"/>
</dbReference>
<feature type="transmembrane region" description="Helical" evidence="2">
    <location>
        <begin position="109"/>
        <end position="129"/>
    </location>
</feature>
<gene>
    <name evidence="4" type="ORF">OKIOD_LOCUS232</name>
</gene>
<reference evidence="4 5" key="1">
    <citation type="submission" date="2021-04" db="EMBL/GenBank/DDBJ databases">
        <authorList>
            <person name="Bliznina A."/>
        </authorList>
    </citation>
    <scope>NUCLEOTIDE SEQUENCE [LARGE SCALE GENOMIC DNA]</scope>
</reference>
<evidence type="ECO:0000259" key="3">
    <source>
        <dbReference type="Pfam" id="PF00487"/>
    </source>
</evidence>
<organism evidence="4 5">
    <name type="scientific">Oikopleura dioica</name>
    <name type="common">Tunicate</name>
    <dbReference type="NCBI Taxonomy" id="34765"/>
    <lineage>
        <taxon>Eukaryota</taxon>
        <taxon>Metazoa</taxon>
        <taxon>Chordata</taxon>
        <taxon>Tunicata</taxon>
        <taxon>Appendicularia</taxon>
        <taxon>Copelata</taxon>
        <taxon>Oikopleuridae</taxon>
        <taxon>Oikopleura</taxon>
    </lineage>
</organism>
<dbReference type="EMBL" id="OU015568">
    <property type="protein sequence ID" value="CAG5077289.1"/>
    <property type="molecule type" value="Genomic_DNA"/>
</dbReference>
<dbReference type="Proteomes" id="UP001158576">
    <property type="component" value="Chromosome PAR"/>
</dbReference>
<evidence type="ECO:0000256" key="2">
    <source>
        <dbReference type="SAM" id="Phobius"/>
    </source>
</evidence>
<keyword evidence="1" id="KW-0443">Lipid metabolism</keyword>
<dbReference type="InterPro" id="IPR053100">
    <property type="entry name" value="Cytochrome_b5-related"/>
</dbReference>
<protein>
    <submittedName>
        <fullName evidence="4">Oidioi.mRNA.OKI2018_I69.PAR.g8674.t1.cds</fullName>
    </submittedName>
</protein>
<accession>A0ABN7RL46</accession>
<evidence type="ECO:0000313" key="5">
    <source>
        <dbReference type="Proteomes" id="UP001158576"/>
    </source>
</evidence>